<protein>
    <submittedName>
        <fullName evidence="2">Uncharacterized protein</fullName>
    </submittedName>
</protein>
<proteinExistence type="predicted"/>
<dbReference type="Proteomes" id="UP001152485">
    <property type="component" value="Unassembled WGS sequence"/>
</dbReference>
<dbReference type="RefSeq" id="WP_261592449.1">
    <property type="nucleotide sequence ID" value="NZ_CAMAPD010000005.1"/>
</dbReference>
<gene>
    <name evidence="2" type="ORF">PSECIP111951_01276</name>
</gene>
<evidence type="ECO:0000313" key="2">
    <source>
        <dbReference type="EMBL" id="CAH9055597.1"/>
    </source>
</evidence>
<comment type="caution">
    <text evidence="2">The sequence shown here is derived from an EMBL/GenBank/DDBJ whole genome shotgun (WGS) entry which is preliminary data.</text>
</comment>
<organism evidence="2 3">
    <name type="scientific">Pseudoalteromonas holothuriae</name>
    <dbReference type="NCBI Taxonomy" id="2963714"/>
    <lineage>
        <taxon>Bacteria</taxon>
        <taxon>Pseudomonadati</taxon>
        <taxon>Pseudomonadota</taxon>
        <taxon>Gammaproteobacteria</taxon>
        <taxon>Alteromonadales</taxon>
        <taxon>Pseudoalteromonadaceae</taxon>
        <taxon>Pseudoalteromonas</taxon>
    </lineage>
</organism>
<name>A0ABN8UIZ6_9GAMM</name>
<sequence>MSWFNPFKHSDNQSAPASSENNTVPRFNYFNATGNILISSVCPPNQPLPEAVQSTFNQGAAFVASAMRAVSTTINPVTNQPYSIFNHFALSRVLAGSGHFTKLSEQSLTLPNTVFSNADHCQLFSSLFNINFSSACIPFAQALTTQFAQHANEMAARSHPTELKTAHLVLCCEYISGLACVSVVLISLNNEQHRVHLAKRPCLNNQHRLPDWTIEKEHFLYQLA</sequence>
<feature type="region of interest" description="Disordered" evidence="1">
    <location>
        <begin position="1"/>
        <end position="20"/>
    </location>
</feature>
<evidence type="ECO:0000313" key="3">
    <source>
        <dbReference type="Proteomes" id="UP001152485"/>
    </source>
</evidence>
<reference evidence="2 3" key="1">
    <citation type="submission" date="2022-07" db="EMBL/GenBank/DDBJ databases">
        <authorList>
            <person name="Criscuolo A."/>
        </authorList>
    </citation>
    <scope>NUCLEOTIDE SEQUENCE [LARGE SCALE GENOMIC DNA]</scope>
    <source>
        <strain evidence="3">CIP 111951</strain>
    </source>
</reference>
<accession>A0ABN8UIZ6</accession>
<dbReference type="EMBL" id="CAMAPD010000005">
    <property type="protein sequence ID" value="CAH9055597.1"/>
    <property type="molecule type" value="Genomic_DNA"/>
</dbReference>
<evidence type="ECO:0000256" key="1">
    <source>
        <dbReference type="SAM" id="MobiDB-lite"/>
    </source>
</evidence>